<evidence type="ECO:0000256" key="2">
    <source>
        <dbReference type="ARBA" id="ARBA00005679"/>
    </source>
</evidence>
<dbReference type="SMR" id="E5L4Q1"/>
<dbReference type="PANTHER" id="PTHR13234:SF8">
    <property type="entry name" value="GAMMA-INTERFERON-INDUCIBLE LYSOSOMAL THIOL REDUCTASE"/>
    <property type="match status" value="1"/>
</dbReference>
<dbReference type="InterPro" id="IPR004911">
    <property type="entry name" value="Interferon-induced_GILT"/>
</dbReference>
<dbReference type="GO" id="GO:0016671">
    <property type="term" value="F:oxidoreductase activity, acting on a sulfur group of donors, disulfide as acceptor"/>
    <property type="evidence" value="ECO:0007669"/>
    <property type="project" value="InterPro"/>
</dbReference>
<gene>
    <name evidence="7" type="primary">GILT</name>
</gene>
<dbReference type="OrthoDB" id="958254at2759"/>
<comment type="subcellular location">
    <subcellularLocation>
        <location evidence="1">Secreted</location>
    </subcellularLocation>
</comment>
<dbReference type="EMBL" id="HQ317497">
    <property type="protein sequence ID" value="ADR31352.1"/>
    <property type="molecule type" value="mRNA"/>
</dbReference>
<accession>E5L4Q1</accession>
<evidence type="ECO:0000256" key="3">
    <source>
        <dbReference type="ARBA" id="ARBA00022525"/>
    </source>
</evidence>
<reference evidence="7" key="1">
    <citation type="journal article" date="2011" name="Mol. Biol. Rep.">
        <title>Molecular cloning and expression analysis of the interferon-gamma-inducible lysosomal thiol reductase gene from the shrimp Penaeus monodon.</title>
        <authorList>
            <person name="Kongton K."/>
            <person name="Phongdara A."/>
            <person name="Tonganunt-Srithaworn M."/>
            <person name="Wanna W."/>
        </authorList>
    </citation>
    <scope>NUCLEOTIDE SEQUENCE</scope>
    <source>
        <tissue evidence="7">Hepatopancreas</tissue>
    </source>
</reference>
<evidence type="ECO:0000256" key="1">
    <source>
        <dbReference type="ARBA" id="ARBA00004613"/>
    </source>
</evidence>
<evidence type="ECO:0000313" key="7">
    <source>
        <dbReference type="EMBL" id="ADR31352.1"/>
    </source>
</evidence>
<sequence>MRTSLLLLLACVAATLAQDAPPVKIHLYYESLCPYSIDFVISQLYPTWTILKDIMEVEMFPFGNASYEPDGDGWSFTCQHGAGECKGNMIHACAKDHFKDINLEMEFVNCLLSSTYPPNAGATCAAQVDADWAPLEHCINSVEGENLLHQVALQQEQLNPSLYFVPWIIVNDVFSEDQVGECQTNLKKVVCEKYTGTKPAECDGILAAGGGSPASRPVTRA</sequence>
<dbReference type="AlphaFoldDB" id="E5L4Q1"/>
<name>E5L4Q1_PENVA</name>
<organism evidence="7">
    <name type="scientific">Penaeus vannamei</name>
    <name type="common">Whiteleg shrimp</name>
    <name type="synonym">Litopenaeus vannamei</name>
    <dbReference type="NCBI Taxonomy" id="6689"/>
    <lineage>
        <taxon>Eukaryota</taxon>
        <taxon>Metazoa</taxon>
        <taxon>Ecdysozoa</taxon>
        <taxon>Arthropoda</taxon>
        <taxon>Crustacea</taxon>
        <taxon>Multicrustacea</taxon>
        <taxon>Malacostraca</taxon>
        <taxon>Eumalacostraca</taxon>
        <taxon>Eucarida</taxon>
        <taxon>Decapoda</taxon>
        <taxon>Dendrobranchiata</taxon>
        <taxon>Penaeoidea</taxon>
        <taxon>Penaeidae</taxon>
        <taxon>Penaeus</taxon>
    </lineage>
</organism>
<dbReference type="Pfam" id="PF03227">
    <property type="entry name" value="GILT"/>
    <property type="match status" value="1"/>
</dbReference>
<proteinExistence type="evidence at transcript level"/>
<feature type="signal peptide" evidence="6">
    <location>
        <begin position="1"/>
        <end position="17"/>
    </location>
</feature>
<protein>
    <submittedName>
        <fullName evidence="7">Gamma-interferon-inducible lysosomal thiol reductase</fullName>
    </submittedName>
</protein>
<feature type="chain" id="PRO_5003196531" evidence="6">
    <location>
        <begin position="18"/>
        <end position="221"/>
    </location>
</feature>
<keyword evidence="4 6" id="KW-0732">Signal</keyword>
<dbReference type="GO" id="GO:0005576">
    <property type="term" value="C:extracellular region"/>
    <property type="evidence" value="ECO:0007669"/>
    <property type="project" value="UniProtKB-SubCell"/>
</dbReference>
<comment type="similarity">
    <text evidence="2">Belongs to the GILT family.</text>
</comment>
<dbReference type="PANTHER" id="PTHR13234">
    <property type="entry name" value="GAMMA-INTERFERON INDUCIBLE LYSOSOMAL THIOL REDUCTASE GILT"/>
    <property type="match status" value="1"/>
</dbReference>
<evidence type="ECO:0000256" key="4">
    <source>
        <dbReference type="ARBA" id="ARBA00022729"/>
    </source>
</evidence>
<evidence type="ECO:0000256" key="5">
    <source>
        <dbReference type="ARBA" id="ARBA00023180"/>
    </source>
</evidence>
<evidence type="ECO:0000256" key="6">
    <source>
        <dbReference type="SAM" id="SignalP"/>
    </source>
</evidence>
<keyword evidence="3" id="KW-0964">Secreted</keyword>
<keyword evidence="5" id="KW-0325">Glycoprotein</keyword>